<dbReference type="GO" id="GO:0004057">
    <property type="term" value="F:arginyl-tRNA--protein transferase activity"/>
    <property type="evidence" value="ECO:0007669"/>
    <property type="project" value="UniProtKB-EC"/>
</dbReference>
<name>I0KFT0_9BACT</name>
<dbReference type="InterPro" id="IPR007472">
    <property type="entry name" value="N-end_Aminoacyl_Trfase_C"/>
</dbReference>
<dbReference type="RefSeq" id="WP_015334082.1">
    <property type="nucleotide sequence ID" value="NC_020054.1"/>
</dbReference>
<dbReference type="EC" id="2.3.2.8" evidence="2"/>
<keyword evidence="2" id="KW-0012">Acyltransferase</keyword>
<evidence type="ECO:0000313" key="3">
    <source>
        <dbReference type="Proteomes" id="UP000011058"/>
    </source>
</evidence>
<keyword evidence="2" id="KW-0808">Transferase</keyword>
<dbReference type="OrthoDB" id="9782022at2"/>
<protein>
    <submittedName>
        <fullName evidence="2">Arginine-tRNA-protein transferase</fullName>
        <ecNumber evidence="2">2.3.2.8</ecNumber>
    </submittedName>
</protein>
<dbReference type="eggNOG" id="COG2935">
    <property type="taxonomic scope" value="Bacteria"/>
</dbReference>
<gene>
    <name evidence="2" type="primary">ate</name>
    <name evidence="2" type="ORF">FAES_4984</name>
</gene>
<dbReference type="PANTHER" id="PTHR21367:SF1">
    <property type="entry name" value="ARGINYL-TRNA--PROTEIN TRANSFERASE 1"/>
    <property type="match status" value="1"/>
</dbReference>
<dbReference type="PANTHER" id="PTHR21367">
    <property type="entry name" value="ARGININE-TRNA-PROTEIN TRANSFERASE 1"/>
    <property type="match status" value="1"/>
</dbReference>
<evidence type="ECO:0000313" key="2">
    <source>
        <dbReference type="EMBL" id="CCH02983.1"/>
    </source>
</evidence>
<organism evidence="2 3">
    <name type="scientific">Fibrella aestuarina BUZ 2</name>
    <dbReference type="NCBI Taxonomy" id="1166018"/>
    <lineage>
        <taxon>Bacteria</taxon>
        <taxon>Pseudomonadati</taxon>
        <taxon>Bacteroidota</taxon>
        <taxon>Cytophagia</taxon>
        <taxon>Cytophagales</taxon>
        <taxon>Spirosomataceae</taxon>
        <taxon>Fibrella</taxon>
    </lineage>
</organism>
<dbReference type="InterPro" id="IPR030700">
    <property type="entry name" value="N-end_Aminoacyl_Trfase"/>
</dbReference>
<dbReference type="EMBL" id="HE796683">
    <property type="protein sequence ID" value="CCH02983.1"/>
    <property type="molecule type" value="Genomic_DNA"/>
</dbReference>
<dbReference type="KEGG" id="fae:FAES_4984"/>
<feature type="domain" description="N-end rule aminoacyl transferase C-terminal" evidence="1">
    <location>
        <begin position="76"/>
        <end position="185"/>
    </location>
</feature>
<dbReference type="Pfam" id="PF04377">
    <property type="entry name" value="ATE_C"/>
    <property type="match status" value="1"/>
</dbReference>
<evidence type="ECO:0000259" key="1">
    <source>
        <dbReference type="Pfam" id="PF04377"/>
    </source>
</evidence>
<proteinExistence type="predicted"/>
<dbReference type="InterPro" id="IPR016181">
    <property type="entry name" value="Acyl_CoA_acyltransferase"/>
</dbReference>
<dbReference type="SUPFAM" id="SSF55729">
    <property type="entry name" value="Acyl-CoA N-acyltransferases (Nat)"/>
    <property type="match status" value="1"/>
</dbReference>
<reference evidence="2 3" key="1">
    <citation type="journal article" date="2012" name="J. Bacteriol.">
        <title>Genome Sequence of Fibrella aestuarina BUZ 2T, a Filamentous Marine Bacterium.</title>
        <authorList>
            <person name="Filippini M."/>
            <person name="Qi W."/>
            <person name="Blom J."/>
            <person name="Goesmann A."/>
            <person name="Smits T.H."/>
            <person name="Bagheri H.C."/>
        </authorList>
    </citation>
    <scope>NUCLEOTIDE SEQUENCE [LARGE SCALE GENOMIC DNA]</scope>
    <source>
        <strain evidence="3">BUZ 2T</strain>
    </source>
</reference>
<accession>I0KFT0</accession>
<dbReference type="STRING" id="1166018.FAES_4984"/>
<dbReference type="HOGENOM" id="CLU_1249980_0_0_10"/>
<dbReference type="Proteomes" id="UP000011058">
    <property type="component" value="Chromosome"/>
</dbReference>
<dbReference type="GO" id="GO:0005737">
    <property type="term" value="C:cytoplasm"/>
    <property type="evidence" value="ECO:0007669"/>
    <property type="project" value="TreeGrafter"/>
</dbReference>
<keyword evidence="3" id="KW-1185">Reference proteome</keyword>
<sequence length="225" mass="26462">MKGQDLDLFLSMGYFRMHQNVFTCNFLVLEEKLYPVHWLRIDLERVQFGKTQRQLLSRTARFRFEAKPFLLTDEIKELHARYRQHIDFDAPASIEESLYSGPLFTEFDTWGLEIRDQERLIAVGIFDRGNQTIAGIMNVYDPDYRRYSLGKVLMLQKIEFARQQGLVYYYPGYIVSGMPKFDYKVTAAESATELLDAAYDDWIPFSWETTRTIADEMLRSSGQAR</sequence>
<dbReference type="AlphaFoldDB" id="I0KFT0"/>